<keyword evidence="2" id="KW-1003">Cell membrane</keyword>
<feature type="transmembrane region" description="Helical" evidence="6">
    <location>
        <begin position="6"/>
        <end position="25"/>
    </location>
</feature>
<reference evidence="7" key="2">
    <citation type="journal article" date="2014" name="ISME J.">
        <title>Microbial stratification in low pH oxic and suboxic macroscopic growths along an acid mine drainage.</title>
        <authorList>
            <person name="Mendez-Garcia C."/>
            <person name="Mesa V."/>
            <person name="Sprenger R.R."/>
            <person name="Richter M."/>
            <person name="Diez M.S."/>
            <person name="Solano J."/>
            <person name="Bargiela R."/>
            <person name="Golyshina O.V."/>
            <person name="Manteca A."/>
            <person name="Ramos J.L."/>
            <person name="Gallego J.R."/>
            <person name="Llorente I."/>
            <person name="Martins Dos Santos V.A."/>
            <person name="Jensen O.N."/>
            <person name="Pelaez A.I."/>
            <person name="Sanchez J."/>
            <person name="Ferrer M."/>
        </authorList>
    </citation>
    <scope>NUCLEOTIDE SEQUENCE</scope>
</reference>
<feature type="transmembrane region" description="Helical" evidence="6">
    <location>
        <begin position="151"/>
        <end position="177"/>
    </location>
</feature>
<keyword evidence="7" id="KW-0830">Ubiquinone</keyword>
<evidence type="ECO:0000313" key="7">
    <source>
        <dbReference type="EMBL" id="EQD31090.1"/>
    </source>
</evidence>
<evidence type="ECO:0000256" key="4">
    <source>
        <dbReference type="ARBA" id="ARBA00022989"/>
    </source>
</evidence>
<dbReference type="GO" id="GO:0005886">
    <property type="term" value="C:plasma membrane"/>
    <property type="evidence" value="ECO:0007669"/>
    <property type="project" value="UniProtKB-SubCell"/>
</dbReference>
<name>T0ZMV1_9ZZZZ</name>
<sequence>MIDGSALLLEASLVTLFAAVPASLVGRRVAYAVSFAGSALLFAAATAALVLGPFTALQYGGPFGETETLGLDALSAFFALSASVVWMGASAFSLSYDERPGPGLAQAFALTLGSIAVLLAAGNFLLFLAAWEGMTLASFWMILEANGHRGPVFSAGFVFLAFGEGSTLLVALAVAGFHAATGTFAMVNVLALPVSTGIFLCALVGFGLKMGV</sequence>
<dbReference type="EMBL" id="AUZY01012230">
    <property type="protein sequence ID" value="EQD31090.1"/>
    <property type="molecule type" value="Genomic_DNA"/>
</dbReference>
<comment type="subcellular location">
    <subcellularLocation>
        <location evidence="1">Cell membrane</location>
        <topology evidence="1">Multi-pass membrane protein</topology>
    </subcellularLocation>
</comment>
<keyword evidence="3 6" id="KW-0812">Transmembrane</keyword>
<feature type="transmembrane region" description="Helical" evidence="6">
    <location>
        <begin position="108"/>
        <end position="131"/>
    </location>
</feature>
<proteinExistence type="predicted"/>
<accession>T0ZMV1</accession>
<keyword evidence="4 6" id="KW-1133">Transmembrane helix</keyword>
<gene>
    <name evidence="7" type="ORF">B1B_18276</name>
</gene>
<dbReference type="PANTHER" id="PTHR42682">
    <property type="entry name" value="HYDROGENASE-4 COMPONENT F"/>
    <property type="match status" value="1"/>
</dbReference>
<evidence type="ECO:0000256" key="2">
    <source>
        <dbReference type="ARBA" id="ARBA00022475"/>
    </source>
</evidence>
<feature type="transmembrane region" description="Helical" evidence="6">
    <location>
        <begin position="189"/>
        <end position="208"/>
    </location>
</feature>
<feature type="non-terminal residue" evidence="7">
    <location>
        <position position="212"/>
    </location>
</feature>
<evidence type="ECO:0000256" key="6">
    <source>
        <dbReference type="SAM" id="Phobius"/>
    </source>
</evidence>
<dbReference type="AlphaFoldDB" id="T0ZMV1"/>
<reference evidence="7" key="1">
    <citation type="submission" date="2013-08" db="EMBL/GenBank/DDBJ databases">
        <authorList>
            <person name="Mendez C."/>
            <person name="Richter M."/>
            <person name="Ferrer M."/>
            <person name="Sanchez J."/>
        </authorList>
    </citation>
    <scope>NUCLEOTIDE SEQUENCE</scope>
</reference>
<evidence type="ECO:0000256" key="5">
    <source>
        <dbReference type="ARBA" id="ARBA00023136"/>
    </source>
</evidence>
<feature type="transmembrane region" description="Helical" evidence="6">
    <location>
        <begin position="74"/>
        <end position="96"/>
    </location>
</feature>
<organism evidence="7">
    <name type="scientific">mine drainage metagenome</name>
    <dbReference type="NCBI Taxonomy" id="410659"/>
    <lineage>
        <taxon>unclassified sequences</taxon>
        <taxon>metagenomes</taxon>
        <taxon>ecological metagenomes</taxon>
    </lineage>
</organism>
<evidence type="ECO:0000256" key="1">
    <source>
        <dbReference type="ARBA" id="ARBA00004651"/>
    </source>
</evidence>
<keyword evidence="5 6" id="KW-0472">Membrane</keyword>
<comment type="caution">
    <text evidence="7">The sequence shown here is derived from an EMBL/GenBank/DDBJ whole genome shotgun (WGS) entry which is preliminary data.</text>
</comment>
<protein>
    <submittedName>
        <fullName evidence="7">NADH-Ubiquinone/plastoquinone (Complex I), domain protein</fullName>
    </submittedName>
</protein>
<feature type="transmembrane region" description="Helical" evidence="6">
    <location>
        <begin position="32"/>
        <end position="54"/>
    </location>
</feature>
<dbReference type="InterPro" id="IPR052175">
    <property type="entry name" value="ComplexI-like_HydComp"/>
</dbReference>
<evidence type="ECO:0000256" key="3">
    <source>
        <dbReference type="ARBA" id="ARBA00022692"/>
    </source>
</evidence>
<dbReference type="PANTHER" id="PTHR42682:SF4">
    <property type="entry name" value="NADH-UBIQUINONE_PLASTOQUINONE"/>
    <property type="match status" value="1"/>
</dbReference>